<dbReference type="Proteomes" id="UP000317209">
    <property type="component" value="Unassembled WGS sequence"/>
</dbReference>
<dbReference type="SUPFAM" id="SSF46689">
    <property type="entry name" value="Homeodomain-like"/>
    <property type="match status" value="1"/>
</dbReference>
<dbReference type="OrthoDB" id="116659at2"/>
<sequence length="222" mass="24464">MARSEEQNRLARERARELILESAIELFAERGVSGASIAEITQRAGVAQGLVNYHFGGKEQLIVAVIDGWFDALFGLPSVDGTADERLAGLIDTVIMATGYALPLQRAVLAMQLQPSTHRLFAEAEERYGDRALVAEESVRDMFRERGAADPEVEEIMLRSTLEGILVKFAVYGDTFPLEEARRWMYRIYALPAPAGPLPLEAPPRAGAIRLRAMGAVREPLV</sequence>
<name>A0A543BBP1_9MICO</name>
<dbReference type="PANTHER" id="PTHR30055">
    <property type="entry name" value="HTH-TYPE TRANSCRIPTIONAL REGULATOR RUTR"/>
    <property type="match status" value="1"/>
</dbReference>
<dbReference type="EMBL" id="VFOX01000002">
    <property type="protein sequence ID" value="TQL82269.1"/>
    <property type="molecule type" value="Genomic_DNA"/>
</dbReference>
<dbReference type="PRINTS" id="PR00455">
    <property type="entry name" value="HTHTETR"/>
</dbReference>
<gene>
    <name evidence="4" type="ORF">FB560_3753</name>
</gene>
<protein>
    <submittedName>
        <fullName evidence="4">TetR family transcriptional regulator</fullName>
    </submittedName>
</protein>
<accession>A0A543BBP1</accession>
<dbReference type="Pfam" id="PF00440">
    <property type="entry name" value="TetR_N"/>
    <property type="match status" value="1"/>
</dbReference>
<comment type="caution">
    <text evidence="4">The sequence shown here is derived from an EMBL/GenBank/DDBJ whole genome shotgun (WGS) entry which is preliminary data.</text>
</comment>
<dbReference type="AlphaFoldDB" id="A0A543BBP1"/>
<dbReference type="PANTHER" id="PTHR30055:SF226">
    <property type="entry name" value="HTH-TYPE TRANSCRIPTIONAL REGULATOR PKSA"/>
    <property type="match status" value="1"/>
</dbReference>
<evidence type="ECO:0000259" key="3">
    <source>
        <dbReference type="PROSITE" id="PS50977"/>
    </source>
</evidence>
<dbReference type="InterPro" id="IPR009057">
    <property type="entry name" value="Homeodomain-like_sf"/>
</dbReference>
<keyword evidence="1 2" id="KW-0238">DNA-binding</keyword>
<feature type="DNA-binding region" description="H-T-H motif" evidence="2">
    <location>
        <begin position="36"/>
        <end position="55"/>
    </location>
</feature>
<dbReference type="GO" id="GO:0003700">
    <property type="term" value="F:DNA-binding transcription factor activity"/>
    <property type="evidence" value="ECO:0007669"/>
    <property type="project" value="TreeGrafter"/>
</dbReference>
<dbReference type="Gene3D" id="1.10.357.10">
    <property type="entry name" value="Tetracycline Repressor, domain 2"/>
    <property type="match status" value="1"/>
</dbReference>
<dbReference type="GO" id="GO:0000976">
    <property type="term" value="F:transcription cis-regulatory region binding"/>
    <property type="evidence" value="ECO:0007669"/>
    <property type="project" value="TreeGrafter"/>
</dbReference>
<evidence type="ECO:0000313" key="5">
    <source>
        <dbReference type="Proteomes" id="UP000317209"/>
    </source>
</evidence>
<dbReference type="PROSITE" id="PS50977">
    <property type="entry name" value="HTH_TETR_2"/>
    <property type="match status" value="1"/>
</dbReference>
<evidence type="ECO:0000256" key="2">
    <source>
        <dbReference type="PROSITE-ProRule" id="PRU00335"/>
    </source>
</evidence>
<dbReference type="InterPro" id="IPR050109">
    <property type="entry name" value="HTH-type_TetR-like_transc_reg"/>
</dbReference>
<dbReference type="InterPro" id="IPR001647">
    <property type="entry name" value="HTH_TetR"/>
</dbReference>
<evidence type="ECO:0000313" key="4">
    <source>
        <dbReference type="EMBL" id="TQL82269.1"/>
    </source>
</evidence>
<dbReference type="RefSeq" id="WP_141874198.1">
    <property type="nucleotide sequence ID" value="NZ_VFOX01000002.1"/>
</dbReference>
<dbReference type="InterPro" id="IPR023772">
    <property type="entry name" value="DNA-bd_HTH_TetR-type_CS"/>
</dbReference>
<keyword evidence="5" id="KW-1185">Reference proteome</keyword>
<organism evidence="4 5">
    <name type="scientific">Microbacterium saperdae</name>
    <dbReference type="NCBI Taxonomy" id="69368"/>
    <lineage>
        <taxon>Bacteria</taxon>
        <taxon>Bacillati</taxon>
        <taxon>Actinomycetota</taxon>
        <taxon>Actinomycetes</taxon>
        <taxon>Micrococcales</taxon>
        <taxon>Microbacteriaceae</taxon>
        <taxon>Microbacterium</taxon>
    </lineage>
</organism>
<reference evidence="4 5" key="1">
    <citation type="submission" date="2019-06" db="EMBL/GenBank/DDBJ databases">
        <title>Sequencing the genomes of 1000 actinobacteria strains.</title>
        <authorList>
            <person name="Klenk H.-P."/>
        </authorList>
    </citation>
    <scope>NUCLEOTIDE SEQUENCE [LARGE SCALE GENOMIC DNA]</scope>
    <source>
        <strain evidence="4 5">DSM 20169</strain>
    </source>
</reference>
<feature type="domain" description="HTH tetR-type" evidence="3">
    <location>
        <begin position="13"/>
        <end position="73"/>
    </location>
</feature>
<dbReference type="PROSITE" id="PS01081">
    <property type="entry name" value="HTH_TETR_1"/>
    <property type="match status" value="1"/>
</dbReference>
<proteinExistence type="predicted"/>
<evidence type="ECO:0000256" key="1">
    <source>
        <dbReference type="ARBA" id="ARBA00023125"/>
    </source>
</evidence>